<feature type="region of interest" description="Disordered" evidence="1">
    <location>
        <begin position="1"/>
        <end position="22"/>
    </location>
</feature>
<reference evidence="2 3" key="1">
    <citation type="submission" date="2016-09" db="EMBL/GenBank/DDBJ databases">
        <authorList>
            <person name="Capua I."/>
            <person name="De Benedictis P."/>
            <person name="Joannis T."/>
            <person name="Lombin L.H."/>
            <person name="Cattoli G."/>
        </authorList>
    </citation>
    <scope>NUCLEOTIDE SEQUENCE [LARGE SCALE GENOMIC DNA]</scope>
    <source>
        <strain evidence="2 3">IMI 309357</strain>
    </source>
</reference>
<dbReference type="AlphaFoldDB" id="A0A1G4B9G4"/>
<sequence length="354" mass="38005">MNNTSNLRRLQEASYAVSSSTPRRHAAETLFPLWTEIQAQRREGQQEGIDSTPPPKLRLAFLLAFATDALRHSSSCSSTSTPPGLSGSQDSSQTQRHRPERSAVRAPAHLSSEHTLHPVSPERLSLSHPPQAPADISLVSPGGVPPRIDAAQTLADGNSHGNLRSRCDSPASTRMVIGPAAAVTLPSPDVPAWVLSASKVLFVIRFMDPTDWMMALKAVCVDRDMIQPFFNRRVNGLHQMQHTSSSSGSTILGTQKAQPPQGASILFPVESLPFAALPVTCGKLLRRLLAPSTGGTVTFPGTRTLAAFSSLQVRRGKRSRSPRARNGPSGTPPGAVFHAISYNTYPESLLHNTA</sequence>
<dbReference type="EMBL" id="MJBS01000051">
    <property type="protein sequence ID" value="OHE98038.1"/>
    <property type="molecule type" value="Genomic_DNA"/>
</dbReference>
<dbReference type="GeneID" id="34559856"/>
<keyword evidence="3" id="KW-1185">Reference proteome</keyword>
<evidence type="ECO:0000313" key="2">
    <source>
        <dbReference type="EMBL" id="OHE98038.1"/>
    </source>
</evidence>
<evidence type="ECO:0000313" key="3">
    <source>
        <dbReference type="Proteomes" id="UP000176998"/>
    </source>
</evidence>
<evidence type="ECO:0000256" key="1">
    <source>
        <dbReference type="SAM" id="MobiDB-lite"/>
    </source>
</evidence>
<feature type="compositionally biased region" description="Low complexity" evidence="1">
    <location>
        <begin position="73"/>
        <end position="88"/>
    </location>
</feature>
<dbReference type="RefSeq" id="XP_022475190.1">
    <property type="nucleotide sequence ID" value="XM_022618346.1"/>
</dbReference>
<name>A0A1G4B9G4_9PEZI</name>
<accession>A0A1G4B9G4</accession>
<feature type="compositionally biased region" description="Basic residues" evidence="1">
    <location>
        <begin position="314"/>
        <end position="323"/>
    </location>
</feature>
<protein>
    <submittedName>
        <fullName evidence="2">Uncharacterized protein</fullName>
    </submittedName>
</protein>
<dbReference type="Proteomes" id="UP000176998">
    <property type="component" value="Unassembled WGS sequence"/>
</dbReference>
<feature type="region of interest" description="Disordered" evidence="1">
    <location>
        <begin position="73"/>
        <end position="131"/>
    </location>
</feature>
<feature type="region of interest" description="Disordered" evidence="1">
    <location>
        <begin position="311"/>
        <end position="337"/>
    </location>
</feature>
<comment type="caution">
    <text evidence="2">The sequence shown here is derived from an EMBL/GenBank/DDBJ whole genome shotgun (WGS) entry which is preliminary data.</text>
</comment>
<gene>
    <name evidence="2" type="ORF">CORC01_06707</name>
</gene>
<organism evidence="2 3">
    <name type="scientific">Colletotrichum orchidophilum</name>
    <dbReference type="NCBI Taxonomy" id="1209926"/>
    <lineage>
        <taxon>Eukaryota</taxon>
        <taxon>Fungi</taxon>
        <taxon>Dikarya</taxon>
        <taxon>Ascomycota</taxon>
        <taxon>Pezizomycotina</taxon>
        <taxon>Sordariomycetes</taxon>
        <taxon>Hypocreomycetidae</taxon>
        <taxon>Glomerellales</taxon>
        <taxon>Glomerellaceae</taxon>
        <taxon>Colletotrichum</taxon>
    </lineage>
</organism>
<proteinExistence type="predicted"/>